<feature type="transmembrane region" description="Helical" evidence="1">
    <location>
        <begin position="7"/>
        <end position="24"/>
    </location>
</feature>
<protein>
    <recommendedName>
        <fullName evidence="1">Probable queuosine precursor transporter</fullName>
        <shortName evidence="1">Q precursor transporter</shortName>
    </recommendedName>
</protein>
<dbReference type="InterPro" id="IPR003744">
    <property type="entry name" value="YhhQ"/>
</dbReference>
<dbReference type="RefSeq" id="WP_133882764.1">
    <property type="nucleotide sequence ID" value="NZ_MWIN01000007.1"/>
</dbReference>
<sequence>MQRFRYYDFFVAGLVTVLLCSNLIGPGKVCEVHLPWFGEFSFGAGNLFFPIGYIFGDVLTEVYGYARARRAIWAGFAAMLFATLMAYIVVNITPSPAEPWNATLQPALEVIFGNTWRIVAASMLAYAVGDFVNSYVMAKMKVWTEGRHLWTRTIGSTVCGQAADSMIFYPLAFYGIWGMEALVSVVVFNFLFKVGLEALLTPVTYAIVGWLKRSEGVDTFDRNTSFTPFSLRDEGEEKKPA</sequence>
<comment type="similarity">
    <text evidence="1">Belongs to the vitamin uptake transporter (VUT/ECF) (TC 2.A.88) family. Q precursor transporter subfamily.</text>
</comment>
<name>A0A4R7NYZ7_9GAMM</name>
<keyword evidence="1" id="KW-0812">Transmembrane</keyword>
<keyword evidence="1" id="KW-0813">Transport</keyword>
<comment type="subcellular location">
    <subcellularLocation>
        <location evidence="1">Cell inner membrane</location>
        <topology evidence="1">Multi-pass membrane protein</topology>
    </subcellularLocation>
</comment>
<dbReference type="EMBL" id="SOBT01000010">
    <property type="protein sequence ID" value="TDU26575.1"/>
    <property type="molecule type" value="Genomic_DNA"/>
</dbReference>
<accession>A0A4R7NYZ7</accession>
<comment type="caution">
    <text evidence="2">The sequence shown here is derived from an EMBL/GenBank/DDBJ whole genome shotgun (WGS) entry which is preliminary data.</text>
</comment>
<dbReference type="Pfam" id="PF02592">
    <property type="entry name" value="Vut_1"/>
    <property type="match status" value="1"/>
</dbReference>
<evidence type="ECO:0000313" key="2">
    <source>
        <dbReference type="EMBL" id="TDU26575.1"/>
    </source>
</evidence>
<dbReference type="GO" id="GO:0022857">
    <property type="term" value="F:transmembrane transporter activity"/>
    <property type="evidence" value="ECO:0007669"/>
    <property type="project" value="UniProtKB-UniRule"/>
</dbReference>
<dbReference type="HAMAP" id="MF_02088">
    <property type="entry name" value="Q_prec_transport"/>
    <property type="match status" value="1"/>
</dbReference>
<dbReference type="PANTHER" id="PTHR34300">
    <property type="entry name" value="QUEUOSINE PRECURSOR TRANSPORTER-RELATED"/>
    <property type="match status" value="1"/>
</dbReference>
<dbReference type="AlphaFoldDB" id="A0A4R7NYZ7"/>
<reference evidence="2 3" key="1">
    <citation type="submission" date="2019-03" db="EMBL/GenBank/DDBJ databases">
        <title>Genomic Encyclopedia of Type Strains, Phase IV (KMG-IV): sequencing the most valuable type-strain genomes for metagenomic binning, comparative biology and taxonomic classification.</title>
        <authorList>
            <person name="Goeker M."/>
        </authorList>
    </citation>
    <scope>NUCLEOTIDE SEQUENCE [LARGE SCALE GENOMIC DNA]</scope>
    <source>
        <strain evidence="2 3">DSM 26377</strain>
    </source>
</reference>
<keyword evidence="1" id="KW-0997">Cell inner membrane</keyword>
<dbReference type="NCBIfam" id="TIGR00697">
    <property type="entry name" value="queuosine precursor transporter"/>
    <property type="match status" value="1"/>
</dbReference>
<evidence type="ECO:0000256" key="1">
    <source>
        <dbReference type="HAMAP-Rule" id="MF_02088"/>
    </source>
</evidence>
<organism evidence="2 3">
    <name type="scientific">Panacagrimonas perspica</name>
    <dbReference type="NCBI Taxonomy" id="381431"/>
    <lineage>
        <taxon>Bacteria</taxon>
        <taxon>Pseudomonadati</taxon>
        <taxon>Pseudomonadota</taxon>
        <taxon>Gammaproteobacteria</taxon>
        <taxon>Nevskiales</taxon>
        <taxon>Nevskiaceae</taxon>
        <taxon>Panacagrimonas</taxon>
    </lineage>
</organism>
<keyword evidence="1" id="KW-1003">Cell membrane</keyword>
<feature type="transmembrane region" description="Helical" evidence="1">
    <location>
        <begin position="36"/>
        <end position="59"/>
    </location>
</feature>
<keyword evidence="1" id="KW-0472">Membrane</keyword>
<keyword evidence="1" id="KW-1133">Transmembrane helix</keyword>
<feature type="transmembrane region" description="Helical" evidence="1">
    <location>
        <begin position="171"/>
        <end position="192"/>
    </location>
</feature>
<feature type="transmembrane region" description="Helical" evidence="1">
    <location>
        <begin position="110"/>
        <end position="132"/>
    </location>
</feature>
<dbReference type="OrthoDB" id="9805479at2"/>
<keyword evidence="3" id="KW-1185">Reference proteome</keyword>
<comment type="function">
    <text evidence="1">Involved in the import of queuosine (Q) precursors, required for Q precursor salvage.</text>
</comment>
<evidence type="ECO:0000313" key="3">
    <source>
        <dbReference type="Proteomes" id="UP000295341"/>
    </source>
</evidence>
<proteinExistence type="inferred from homology"/>
<gene>
    <name evidence="2" type="ORF">DFR24_3604</name>
</gene>
<dbReference type="Proteomes" id="UP000295341">
    <property type="component" value="Unassembled WGS sequence"/>
</dbReference>
<dbReference type="PANTHER" id="PTHR34300:SF2">
    <property type="entry name" value="QUEUOSINE PRECURSOR TRANSPORTER-RELATED"/>
    <property type="match status" value="1"/>
</dbReference>
<feature type="transmembrane region" description="Helical" evidence="1">
    <location>
        <begin position="71"/>
        <end position="90"/>
    </location>
</feature>
<dbReference type="GO" id="GO:0005886">
    <property type="term" value="C:plasma membrane"/>
    <property type="evidence" value="ECO:0007669"/>
    <property type="project" value="UniProtKB-SubCell"/>
</dbReference>